<reference evidence="1" key="1">
    <citation type="submission" date="2021-10" db="EMBL/GenBank/DDBJ databases">
        <authorList>
            <person name="Piombo E."/>
        </authorList>
    </citation>
    <scope>NUCLEOTIDE SEQUENCE</scope>
</reference>
<comment type="caution">
    <text evidence="1">The sequence shown here is derived from an EMBL/GenBank/DDBJ whole genome shotgun (WGS) entry which is preliminary data.</text>
</comment>
<sequence>MVDNPQDSICPVRPSVNLRVKLFRVGRVSANKNSNEFEDVFFSVSWLVWATIQSAPSLFNQDDSYLGSEPS</sequence>
<proteinExistence type="predicted"/>
<dbReference type="EMBL" id="CABFNQ020000459">
    <property type="protein sequence ID" value="CAH0016081.1"/>
    <property type="molecule type" value="Genomic_DNA"/>
</dbReference>
<protein>
    <submittedName>
        <fullName evidence="1">Uncharacterized protein</fullName>
    </submittedName>
</protein>
<dbReference type="Proteomes" id="UP000696573">
    <property type="component" value="Unassembled WGS sequence"/>
</dbReference>
<name>A0A9N9V3F9_9HYPO</name>
<dbReference type="AlphaFoldDB" id="A0A9N9V3F9"/>
<evidence type="ECO:0000313" key="1">
    <source>
        <dbReference type="EMBL" id="CAH0016081.1"/>
    </source>
</evidence>
<accession>A0A9N9V3F9</accession>
<organism evidence="1 2">
    <name type="scientific">Clonostachys rhizophaga</name>
    <dbReference type="NCBI Taxonomy" id="160324"/>
    <lineage>
        <taxon>Eukaryota</taxon>
        <taxon>Fungi</taxon>
        <taxon>Dikarya</taxon>
        <taxon>Ascomycota</taxon>
        <taxon>Pezizomycotina</taxon>
        <taxon>Sordariomycetes</taxon>
        <taxon>Hypocreomycetidae</taxon>
        <taxon>Hypocreales</taxon>
        <taxon>Bionectriaceae</taxon>
        <taxon>Clonostachys</taxon>
    </lineage>
</organism>
<evidence type="ECO:0000313" key="2">
    <source>
        <dbReference type="Proteomes" id="UP000696573"/>
    </source>
</evidence>
<gene>
    <name evidence="1" type="ORF">CRHIZ90672A_00013518</name>
</gene>
<keyword evidence="2" id="KW-1185">Reference proteome</keyword>